<organism evidence="1 2">
    <name type="scientific">Mucuna pruriens</name>
    <name type="common">Velvet bean</name>
    <name type="synonym">Dolichos pruriens</name>
    <dbReference type="NCBI Taxonomy" id="157652"/>
    <lineage>
        <taxon>Eukaryota</taxon>
        <taxon>Viridiplantae</taxon>
        <taxon>Streptophyta</taxon>
        <taxon>Embryophyta</taxon>
        <taxon>Tracheophyta</taxon>
        <taxon>Spermatophyta</taxon>
        <taxon>Magnoliopsida</taxon>
        <taxon>eudicotyledons</taxon>
        <taxon>Gunneridae</taxon>
        <taxon>Pentapetalae</taxon>
        <taxon>rosids</taxon>
        <taxon>fabids</taxon>
        <taxon>Fabales</taxon>
        <taxon>Fabaceae</taxon>
        <taxon>Papilionoideae</taxon>
        <taxon>50 kb inversion clade</taxon>
        <taxon>NPAAA clade</taxon>
        <taxon>indigoferoid/millettioid clade</taxon>
        <taxon>Phaseoleae</taxon>
        <taxon>Mucuna</taxon>
    </lineage>
</organism>
<reference evidence="1" key="1">
    <citation type="submission" date="2018-05" db="EMBL/GenBank/DDBJ databases">
        <title>Draft genome of Mucuna pruriens seed.</title>
        <authorList>
            <person name="Nnadi N.E."/>
            <person name="Vos R."/>
            <person name="Hasami M.H."/>
            <person name="Devisetty U.K."/>
            <person name="Aguiy J.C."/>
        </authorList>
    </citation>
    <scope>NUCLEOTIDE SEQUENCE [LARGE SCALE GENOMIC DNA]</scope>
    <source>
        <strain evidence="1">JCA_2017</strain>
    </source>
</reference>
<sequence>SSLWGIYAQSDLDFSAVLRKQNGKSVNTLTSRMEMMTPQWKSGNRGGVEFKGSKSVKGGRRRSKEEPMLALMSFKNYLLLQSLPSNDKGGGGRSKNVMRKTVSILYWSVLEALPNSWGSSQGRFLSKVDFVSHVDFAPHVDFVPHVDSASHADFALHVDSVSHVDFAPHADSALHAKPSLRGGITTCTTLWQGWTITDIPEHWRPPWGLGKPFLDARKIKKP</sequence>
<evidence type="ECO:0000313" key="1">
    <source>
        <dbReference type="EMBL" id="RDY14739.1"/>
    </source>
</evidence>
<dbReference type="EMBL" id="QJKJ01000023">
    <property type="protein sequence ID" value="RDY14739.1"/>
    <property type="molecule type" value="Genomic_DNA"/>
</dbReference>
<evidence type="ECO:0000313" key="2">
    <source>
        <dbReference type="Proteomes" id="UP000257109"/>
    </source>
</evidence>
<comment type="caution">
    <text evidence="1">The sequence shown here is derived from an EMBL/GenBank/DDBJ whole genome shotgun (WGS) entry which is preliminary data.</text>
</comment>
<proteinExistence type="predicted"/>
<name>A0A371II88_MUCPR</name>
<accession>A0A371II88</accession>
<dbReference type="Proteomes" id="UP000257109">
    <property type="component" value="Unassembled WGS sequence"/>
</dbReference>
<feature type="non-terminal residue" evidence="1">
    <location>
        <position position="222"/>
    </location>
</feature>
<gene>
    <name evidence="1" type="ORF">CR513_00141</name>
</gene>
<protein>
    <submittedName>
        <fullName evidence="1">Uncharacterized protein</fullName>
    </submittedName>
</protein>
<dbReference type="AlphaFoldDB" id="A0A371II88"/>
<keyword evidence="2" id="KW-1185">Reference proteome</keyword>
<feature type="non-terminal residue" evidence="1">
    <location>
        <position position="1"/>
    </location>
</feature>